<proteinExistence type="predicted"/>
<keyword evidence="1" id="KW-0880">Kelch repeat</keyword>
<sequence length="154" mass="17145">VIPGVKENRRDMEVNNWHKELTYDNWAPITVSGARPPARYKHAAAVVDEKLYIVGGSRNGRHLSDVQVFDLRSLTWSSLKLKADTGKDHDNSSQENLPAISGHNMIRWGEKLLILGGNSRGSSDTLTVQYIDIKTFQFGVIKTSGSVPDFDIPL</sequence>
<dbReference type="PANTHER" id="PTHR46093:SF5">
    <property type="entry name" value="OS02G0822800 PROTEIN"/>
    <property type="match status" value="1"/>
</dbReference>
<evidence type="ECO:0000256" key="2">
    <source>
        <dbReference type="ARBA" id="ARBA00022737"/>
    </source>
</evidence>
<dbReference type="ExpressionAtlas" id="A0A2K3M8T0">
    <property type="expression patterns" value="baseline"/>
</dbReference>
<keyword evidence="2" id="KW-0677">Repeat</keyword>
<dbReference type="Pfam" id="PF24681">
    <property type="entry name" value="Kelch_KLHDC2_KLHL20_DRC7"/>
    <property type="match status" value="1"/>
</dbReference>
<evidence type="ECO:0000313" key="3">
    <source>
        <dbReference type="EMBL" id="PNX87185.1"/>
    </source>
</evidence>
<dbReference type="EMBL" id="ASHM01053213">
    <property type="protein sequence ID" value="PNX87185.1"/>
    <property type="molecule type" value="Genomic_DNA"/>
</dbReference>
<comment type="caution">
    <text evidence="3">The sequence shown here is derived from an EMBL/GenBank/DDBJ whole genome shotgun (WGS) entry which is preliminary data.</text>
</comment>
<name>A0A2K3M8T0_TRIPR</name>
<dbReference type="SUPFAM" id="SSF117281">
    <property type="entry name" value="Kelch motif"/>
    <property type="match status" value="1"/>
</dbReference>
<accession>A0A2K3M8T0</accession>
<dbReference type="PANTHER" id="PTHR46093">
    <property type="entry name" value="ACYL-COA-BINDING DOMAIN-CONTAINING PROTEIN 5"/>
    <property type="match status" value="1"/>
</dbReference>
<dbReference type="Gene3D" id="2.120.10.80">
    <property type="entry name" value="Kelch-type beta propeller"/>
    <property type="match status" value="1"/>
</dbReference>
<dbReference type="AlphaFoldDB" id="A0A2K3M8T0"/>
<reference evidence="3 4" key="2">
    <citation type="journal article" date="2017" name="Front. Plant Sci.">
        <title>Gene Classification and Mining of Molecular Markers Useful in Red Clover (Trifolium pratense) Breeding.</title>
        <authorList>
            <person name="Istvanek J."/>
            <person name="Dluhosova J."/>
            <person name="Dluhos P."/>
            <person name="Patkova L."/>
            <person name="Nedelnik J."/>
            <person name="Repkova J."/>
        </authorList>
    </citation>
    <scope>NUCLEOTIDE SEQUENCE [LARGE SCALE GENOMIC DNA]</scope>
    <source>
        <strain evidence="4">cv. Tatra</strain>
        <tissue evidence="3">Young leaves</tissue>
    </source>
</reference>
<evidence type="ECO:0000313" key="4">
    <source>
        <dbReference type="Proteomes" id="UP000236291"/>
    </source>
</evidence>
<dbReference type="InterPro" id="IPR015915">
    <property type="entry name" value="Kelch-typ_b-propeller"/>
</dbReference>
<protein>
    <submittedName>
        <fullName evidence="3">Acyl-CoA-binding domain-containing protein 4-like</fullName>
    </submittedName>
</protein>
<dbReference type="Proteomes" id="UP000236291">
    <property type="component" value="Unassembled WGS sequence"/>
</dbReference>
<gene>
    <name evidence="3" type="ORF">L195_g043271</name>
</gene>
<evidence type="ECO:0000256" key="1">
    <source>
        <dbReference type="ARBA" id="ARBA00022441"/>
    </source>
</evidence>
<feature type="non-terminal residue" evidence="3">
    <location>
        <position position="1"/>
    </location>
</feature>
<reference evidence="3 4" key="1">
    <citation type="journal article" date="2014" name="Am. J. Bot.">
        <title>Genome assembly and annotation for red clover (Trifolium pratense; Fabaceae).</title>
        <authorList>
            <person name="Istvanek J."/>
            <person name="Jaros M."/>
            <person name="Krenek A."/>
            <person name="Repkova J."/>
        </authorList>
    </citation>
    <scope>NUCLEOTIDE SEQUENCE [LARGE SCALE GENOMIC DNA]</scope>
    <source>
        <strain evidence="4">cv. Tatra</strain>
        <tissue evidence="3">Young leaves</tissue>
    </source>
</reference>
<organism evidence="3 4">
    <name type="scientific">Trifolium pratense</name>
    <name type="common">Red clover</name>
    <dbReference type="NCBI Taxonomy" id="57577"/>
    <lineage>
        <taxon>Eukaryota</taxon>
        <taxon>Viridiplantae</taxon>
        <taxon>Streptophyta</taxon>
        <taxon>Embryophyta</taxon>
        <taxon>Tracheophyta</taxon>
        <taxon>Spermatophyta</taxon>
        <taxon>Magnoliopsida</taxon>
        <taxon>eudicotyledons</taxon>
        <taxon>Gunneridae</taxon>
        <taxon>Pentapetalae</taxon>
        <taxon>rosids</taxon>
        <taxon>fabids</taxon>
        <taxon>Fabales</taxon>
        <taxon>Fabaceae</taxon>
        <taxon>Papilionoideae</taxon>
        <taxon>50 kb inversion clade</taxon>
        <taxon>NPAAA clade</taxon>
        <taxon>Hologalegina</taxon>
        <taxon>IRL clade</taxon>
        <taxon>Trifolieae</taxon>
        <taxon>Trifolium</taxon>
    </lineage>
</organism>